<dbReference type="GO" id="GO:0045505">
    <property type="term" value="F:dynein intermediate chain binding"/>
    <property type="evidence" value="ECO:0007669"/>
    <property type="project" value="InterPro"/>
</dbReference>
<dbReference type="GO" id="GO:0035721">
    <property type="term" value="P:intraciliary retrograde transport"/>
    <property type="evidence" value="ECO:0007669"/>
    <property type="project" value="TreeGrafter"/>
</dbReference>
<evidence type="ECO:0000313" key="4">
    <source>
        <dbReference type="Proteomes" id="UP000230233"/>
    </source>
</evidence>
<dbReference type="GO" id="GO:0060271">
    <property type="term" value="P:cilium assembly"/>
    <property type="evidence" value="ECO:0007669"/>
    <property type="project" value="TreeGrafter"/>
</dbReference>
<keyword evidence="4" id="KW-1185">Reference proteome</keyword>
<accession>A0A2G5VG34</accession>
<gene>
    <name evidence="3" type="primary">Cnig_chr_I.g152</name>
    <name evidence="3" type="ORF">B9Z55_000152</name>
</gene>
<dbReference type="GO" id="GO:0005868">
    <property type="term" value="C:cytoplasmic dynein complex"/>
    <property type="evidence" value="ECO:0007669"/>
    <property type="project" value="TreeGrafter"/>
</dbReference>
<dbReference type="STRING" id="1611254.A0A2G5VG34"/>
<dbReference type="GO" id="GO:0097729">
    <property type="term" value="C:9+2 motile cilium"/>
    <property type="evidence" value="ECO:0007669"/>
    <property type="project" value="TreeGrafter"/>
</dbReference>
<dbReference type="AlphaFoldDB" id="A0A2G5VG34"/>
<name>A0A2G5VG34_9PELO</name>
<evidence type="ECO:0000256" key="1">
    <source>
        <dbReference type="SAM" id="Phobius"/>
    </source>
</evidence>
<dbReference type="GO" id="GO:0060294">
    <property type="term" value="P:cilium movement involved in cell motility"/>
    <property type="evidence" value="ECO:0007669"/>
    <property type="project" value="TreeGrafter"/>
</dbReference>
<evidence type="ECO:0000259" key="2">
    <source>
        <dbReference type="Pfam" id="PF08393"/>
    </source>
</evidence>
<evidence type="ECO:0000313" key="3">
    <source>
        <dbReference type="EMBL" id="PIC50729.1"/>
    </source>
</evidence>
<keyword evidence="1" id="KW-0472">Membrane</keyword>
<dbReference type="PANTHER" id="PTHR10676">
    <property type="entry name" value="DYNEIN HEAVY CHAIN FAMILY PROTEIN"/>
    <property type="match status" value="1"/>
</dbReference>
<dbReference type="InterPro" id="IPR013602">
    <property type="entry name" value="Dynein_heavy_linker"/>
</dbReference>
<comment type="caution">
    <text evidence="3">The sequence shown here is derived from an EMBL/GenBank/DDBJ whole genome shotgun (WGS) entry which is preliminary data.</text>
</comment>
<organism evidence="3 4">
    <name type="scientific">Caenorhabditis nigoni</name>
    <dbReference type="NCBI Taxonomy" id="1611254"/>
    <lineage>
        <taxon>Eukaryota</taxon>
        <taxon>Metazoa</taxon>
        <taxon>Ecdysozoa</taxon>
        <taxon>Nematoda</taxon>
        <taxon>Chromadorea</taxon>
        <taxon>Rhabditida</taxon>
        <taxon>Rhabditina</taxon>
        <taxon>Rhabditomorpha</taxon>
        <taxon>Rhabditoidea</taxon>
        <taxon>Rhabditidae</taxon>
        <taxon>Peloderinae</taxon>
        <taxon>Caenorhabditis</taxon>
    </lineage>
</organism>
<feature type="transmembrane region" description="Helical" evidence="1">
    <location>
        <begin position="470"/>
        <end position="491"/>
    </location>
</feature>
<dbReference type="Pfam" id="PF08393">
    <property type="entry name" value="DHC_N2"/>
    <property type="match status" value="1"/>
</dbReference>
<keyword evidence="1" id="KW-1133">Transmembrane helix</keyword>
<dbReference type="Proteomes" id="UP000230233">
    <property type="component" value="Chromosome I"/>
</dbReference>
<dbReference type="GO" id="GO:0005930">
    <property type="term" value="C:axoneme"/>
    <property type="evidence" value="ECO:0007669"/>
    <property type="project" value="TreeGrafter"/>
</dbReference>
<protein>
    <recommendedName>
        <fullName evidence="2">Dynein heavy chain linker domain-containing protein</fullName>
    </recommendedName>
</protein>
<reference evidence="4" key="1">
    <citation type="submission" date="2017-10" db="EMBL/GenBank/DDBJ databases">
        <title>Rapid genome shrinkage in a self-fertile nematode reveals novel sperm competition proteins.</title>
        <authorList>
            <person name="Yin D."/>
            <person name="Schwarz E.M."/>
            <person name="Thomas C.G."/>
            <person name="Felde R.L."/>
            <person name="Korf I.F."/>
            <person name="Cutter A.D."/>
            <person name="Schartner C.M."/>
            <person name="Ralston E.J."/>
            <person name="Meyer B.J."/>
            <person name="Haag E.S."/>
        </authorList>
    </citation>
    <scope>NUCLEOTIDE SEQUENCE [LARGE SCALE GENOMIC DNA]</scope>
    <source>
        <strain evidence="4">JU1422</strain>
    </source>
</reference>
<feature type="domain" description="Dynein heavy chain linker" evidence="2">
    <location>
        <begin position="290"/>
        <end position="472"/>
    </location>
</feature>
<dbReference type="OrthoDB" id="5593012at2759"/>
<dbReference type="GO" id="GO:0051959">
    <property type="term" value="F:dynein light intermediate chain binding"/>
    <property type="evidence" value="ECO:0007669"/>
    <property type="project" value="InterPro"/>
</dbReference>
<dbReference type="InterPro" id="IPR026983">
    <property type="entry name" value="DHC"/>
</dbReference>
<dbReference type="EMBL" id="PDUG01000001">
    <property type="protein sequence ID" value="PIC50729.1"/>
    <property type="molecule type" value="Genomic_DNA"/>
</dbReference>
<keyword evidence="1" id="KW-0812">Transmembrane</keyword>
<sequence>MIERSMHLLPSVYEKAEQLMQKVETCDAIFVDWLVISQVDLEELIEENLKTAADWESQFKILKAKAREAERLPHELKFECILVSTAGVKTAIEDAIQRLYDALTWTLRHSISTTSTSISTFLSQAIEVLNTVPGSLDEVAEANAKHVIFAETNRQLKMEWKVMEEQLTLLRSVAGQGMEQIDNLEQTWDRFELMLDAHQGVIKEQVEALKTNVETSIKGMKDEAEKLKARWDQFKPRSDALQGDRDEMLKAIQFIKEKRVQWQELSDGREKIEKECGQFGLEPPKLDLIDEIDDDIKQFEDNWLIYEMFNNDLDTLSQEEWIVFRSKTYLFDEFLGKWMEKLKGGSQTHMSVRLMKDVEHFKEVSSALKFCRGDVLSADHWHEMFRFLGLPRGTTIEKLKFADLLSVSKAIIENVDQLKQLNSRAQGEVAIRDAIQELTLWAAQTEFTLADYKHSNGQNLKIIKEWKESINSVSLVFGVILGLGLGIRYFWDIIIVVFC</sequence>
<dbReference type="PANTHER" id="PTHR10676:SF352">
    <property type="entry name" value="CYTOPLASMIC DYNEIN 2 HEAVY CHAIN 1"/>
    <property type="match status" value="1"/>
</dbReference>
<proteinExistence type="predicted"/>
<dbReference type="GO" id="GO:0008569">
    <property type="term" value="F:minus-end-directed microtubule motor activity"/>
    <property type="evidence" value="ECO:0007669"/>
    <property type="project" value="TreeGrafter"/>
</dbReference>